<protein>
    <submittedName>
        <fullName evidence="2">Uncharacterized protein</fullName>
    </submittedName>
</protein>
<accession>A0ABV0J2Z7</accession>
<gene>
    <name evidence="2" type="ORF">NC998_03380</name>
</gene>
<name>A0ABV0J2Z7_9CYAN</name>
<keyword evidence="1" id="KW-0175">Coiled coil</keyword>
<evidence type="ECO:0000313" key="2">
    <source>
        <dbReference type="EMBL" id="MEP0816135.1"/>
    </source>
</evidence>
<feature type="coiled-coil region" evidence="1">
    <location>
        <begin position="4"/>
        <end position="64"/>
    </location>
</feature>
<proteinExistence type="predicted"/>
<evidence type="ECO:0000313" key="3">
    <source>
        <dbReference type="Proteomes" id="UP001464891"/>
    </source>
</evidence>
<sequence>METNAILEIRVQNLLLKLEDMERRQDSTVKAIFQLYEAVRWLNAGNHERVASELEDAIMTLQEAAKKPH</sequence>
<dbReference type="RefSeq" id="WP_190431843.1">
    <property type="nucleotide sequence ID" value="NZ_JAMPKM010000001.1"/>
</dbReference>
<reference evidence="2 3" key="1">
    <citation type="submission" date="2022-04" db="EMBL/GenBank/DDBJ databases">
        <title>Positive selection, recombination, and allopatry shape intraspecific diversity of widespread and dominant cyanobacteria.</title>
        <authorList>
            <person name="Wei J."/>
            <person name="Shu W."/>
            <person name="Hu C."/>
        </authorList>
    </citation>
    <scope>NUCLEOTIDE SEQUENCE [LARGE SCALE GENOMIC DNA]</scope>
    <source>
        <strain evidence="2 3">GB2-A4</strain>
    </source>
</reference>
<keyword evidence="3" id="KW-1185">Reference proteome</keyword>
<evidence type="ECO:0000256" key="1">
    <source>
        <dbReference type="SAM" id="Coils"/>
    </source>
</evidence>
<comment type="caution">
    <text evidence="2">The sequence shown here is derived from an EMBL/GenBank/DDBJ whole genome shotgun (WGS) entry which is preliminary data.</text>
</comment>
<organism evidence="2 3">
    <name type="scientific">Trichocoleus desertorum GB2-A4</name>
    <dbReference type="NCBI Taxonomy" id="2933944"/>
    <lineage>
        <taxon>Bacteria</taxon>
        <taxon>Bacillati</taxon>
        <taxon>Cyanobacteriota</taxon>
        <taxon>Cyanophyceae</taxon>
        <taxon>Leptolyngbyales</taxon>
        <taxon>Trichocoleusaceae</taxon>
        <taxon>Trichocoleus</taxon>
    </lineage>
</organism>
<dbReference type="Proteomes" id="UP001464891">
    <property type="component" value="Unassembled WGS sequence"/>
</dbReference>
<dbReference type="EMBL" id="JAMPKM010000001">
    <property type="protein sequence ID" value="MEP0816135.1"/>
    <property type="molecule type" value="Genomic_DNA"/>
</dbReference>